<evidence type="ECO:0000313" key="2">
    <source>
        <dbReference type="EMBL" id="CED83900.1"/>
    </source>
</evidence>
<name>A0A0F7STK5_PHARH</name>
<keyword evidence="1" id="KW-0175">Coiled coil</keyword>
<dbReference type="EMBL" id="LN483157">
    <property type="protein sequence ID" value="CED83900.1"/>
    <property type="molecule type" value="Genomic_DNA"/>
</dbReference>
<proteinExistence type="predicted"/>
<accession>A0A0F7STK5</accession>
<organism evidence="2">
    <name type="scientific">Phaffia rhodozyma</name>
    <name type="common">Yeast</name>
    <name type="synonym">Xanthophyllomyces dendrorhous</name>
    <dbReference type="NCBI Taxonomy" id="264483"/>
    <lineage>
        <taxon>Eukaryota</taxon>
        <taxon>Fungi</taxon>
        <taxon>Dikarya</taxon>
        <taxon>Basidiomycota</taxon>
        <taxon>Agaricomycotina</taxon>
        <taxon>Tremellomycetes</taxon>
        <taxon>Cystofilobasidiales</taxon>
        <taxon>Mrakiaceae</taxon>
        <taxon>Phaffia</taxon>
    </lineage>
</organism>
<dbReference type="AlphaFoldDB" id="A0A0F7STK5"/>
<feature type="coiled-coil region" evidence="1">
    <location>
        <begin position="255"/>
        <end position="282"/>
    </location>
</feature>
<evidence type="ECO:0000256" key="1">
    <source>
        <dbReference type="SAM" id="Coils"/>
    </source>
</evidence>
<sequence length="283" mass="31506">MSAVRKSAKLSVKSLTQYLSSYPSDKPIALPAAIERLKFSVANTGSKSQQSHRFLGKTYLPENLDEKELIQRPLRHLAYNNVNVPFEFALRKDNRPTEETKASKESAKTLDPYWTREFVDIWTEGSSSPIRLDITRQPQSKIVELLTSFDASTSSSLPSVPLEEGPELDAYVVARNASDLATYKASSEWKTPEQLMAHREHTKLTVEKTKAEAAVKEAADEADKQGPYAALPLFGTSKVGSKLGENVQRTFNSGVEKVEETLESVKEDLQEMVGSIEKQESKP</sequence>
<protein>
    <submittedName>
        <fullName evidence="2">Uncharacterized protein</fullName>
    </submittedName>
</protein>
<reference evidence="2" key="1">
    <citation type="submission" date="2014-08" db="EMBL/GenBank/DDBJ databases">
        <authorList>
            <person name="Sharma Rahul"/>
            <person name="Thines Marco"/>
        </authorList>
    </citation>
    <scope>NUCLEOTIDE SEQUENCE</scope>
</reference>